<accession>A0ABX0J1T5</accession>
<protein>
    <submittedName>
        <fullName evidence="1">Uncharacterized protein</fullName>
    </submittedName>
</protein>
<dbReference type="EMBL" id="JAAOIW010000002">
    <property type="protein sequence ID" value="NHN29643.1"/>
    <property type="molecule type" value="Genomic_DNA"/>
</dbReference>
<keyword evidence="2" id="KW-1185">Reference proteome</keyword>
<sequence length="121" mass="14494">MANQLEYEEIKLNEQKLKSFMQLCGISDENKMKANLVLIDFNGELIKCIANQDIRFEKSTYLHEQGELKIISFVNDQDIFNELRLHYSAHINYQVIDLNEERKWLRITNEDERVYFYIEGV</sequence>
<comment type="caution">
    <text evidence="1">The sequence shown here is derived from an EMBL/GenBank/DDBJ whole genome shotgun (WGS) entry which is preliminary data.</text>
</comment>
<organism evidence="1 2">
    <name type="scientific">Paenibacillus agricola</name>
    <dbReference type="NCBI Taxonomy" id="2716264"/>
    <lineage>
        <taxon>Bacteria</taxon>
        <taxon>Bacillati</taxon>
        <taxon>Bacillota</taxon>
        <taxon>Bacilli</taxon>
        <taxon>Bacillales</taxon>
        <taxon>Paenibacillaceae</taxon>
        <taxon>Paenibacillus</taxon>
    </lineage>
</organism>
<dbReference type="RefSeq" id="WP_166147789.1">
    <property type="nucleotide sequence ID" value="NZ_JAAOIW010000002.1"/>
</dbReference>
<proteinExistence type="predicted"/>
<evidence type="ECO:0000313" key="2">
    <source>
        <dbReference type="Proteomes" id="UP001165962"/>
    </source>
</evidence>
<gene>
    <name evidence="1" type="ORF">G9U52_07330</name>
</gene>
<name>A0ABX0J1T5_9BACL</name>
<dbReference type="Proteomes" id="UP001165962">
    <property type="component" value="Unassembled WGS sequence"/>
</dbReference>
<evidence type="ECO:0000313" key="1">
    <source>
        <dbReference type="EMBL" id="NHN29643.1"/>
    </source>
</evidence>
<reference evidence="1" key="1">
    <citation type="submission" date="2020-03" db="EMBL/GenBank/DDBJ databases">
        <title>Draft sequencing of Paenibacilllus sp. S3N08.</title>
        <authorList>
            <person name="Kim D.-U."/>
        </authorList>
    </citation>
    <scope>NUCLEOTIDE SEQUENCE</scope>
    <source>
        <strain evidence="1">S3N08</strain>
    </source>
</reference>